<protein>
    <submittedName>
        <fullName evidence="2">Baseplate assembly protein</fullName>
    </submittedName>
</protein>
<sequence>MTTETLPFAGEIDLEARRALVRGRPGIGLPGGLDGIDFVEVLSNHRGTPGHVPGAPEQRTLLVHLLNGPVPAGWTGDVVRVAGGVRQDPELNPVRVRWAWPAAAVAGPAALDPLEGVTPADRTLVDQALADDDARARALVVRTSSSGDLSAYTLRLVGPGGAGAPEGVDLPLSAAPFVFTVDCPSDHDCHHDAPGPAPTAEDLLPGDYLARDFEALRTRLLDRLATLLPDWSDRSPADPAVMLVELFAAVGDRLAYWQDAVAVEAYLSTARRRTSVRRHARLLGYAVHEGCSARTLVAFDTDTTLTLPAGTPVTDLPERPGVDVLSPADADGLGGTVFQTSAPVELRPERNALPLYAWGDRDHSLPAGATAAFVSAPAGTDPGLRAGHLLVLAGRPVGGVPRQGDPARRFAVRLIADAVEHDDPLDPSVAVWELRWSAADAPAAPLPVSTPGTDEPRAVALGNVVVADHGASVLTETLVPSTVPADGAYRPRLRRPGVAYVDPGLPATASASALLRPDPRRAGAALQLDDGQRTWTPRPDLLASGRLATHLVVEPEPGGVARLRFGDGLTGRLPSVGATPLASYRVGTGTAGNIAPDRLVRLLPRADGTDATTGAAVAAWNPLPATGGTDPERLERVRQLAPAAFRRQLRAVTSQDYAAVAEEVPGTQRAVARRRWTGSWYAQDVTVDAVDARAGDPAHLTEVTAALDVRRMAGVDVELGRPVYVPLEIVLRGCTRPGYLRADVGQQVREVFSSGVRADGGTGFFHPDRFTFGRPLRLSDVVAAAMAVDGLAWVEPVRFARRDATRAQAAAALAAGEIEVSPRELLRCDSDPNNPEAGRLELRLGGGS</sequence>
<organism evidence="2 3">
    <name type="scientific">Myceligenerans crystallogenes</name>
    <dbReference type="NCBI Taxonomy" id="316335"/>
    <lineage>
        <taxon>Bacteria</taxon>
        <taxon>Bacillati</taxon>
        <taxon>Actinomycetota</taxon>
        <taxon>Actinomycetes</taxon>
        <taxon>Micrococcales</taxon>
        <taxon>Promicromonosporaceae</taxon>
        <taxon>Myceligenerans</taxon>
    </lineage>
</organism>
<keyword evidence="3" id="KW-1185">Reference proteome</keyword>
<dbReference type="RefSeq" id="WP_344100785.1">
    <property type="nucleotide sequence ID" value="NZ_BAAANL010000002.1"/>
</dbReference>
<dbReference type="InterPro" id="IPR011749">
    <property type="entry name" value="CHP02243"/>
</dbReference>
<comment type="caution">
    <text evidence="2">The sequence shown here is derived from an EMBL/GenBank/DDBJ whole genome shotgun (WGS) entry which is preliminary data.</text>
</comment>
<evidence type="ECO:0000313" key="2">
    <source>
        <dbReference type="EMBL" id="GAA1857113.1"/>
    </source>
</evidence>
<dbReference type="Proteomes" id="UP001501094">
    <property type="component" value="Unassembled WGS sequence"/>
</dbReference>
<evidence type="ECO:0000256" key="1">
    <source>
        <dbReference type="SAM" id="MobiDB-lite"/>
    </source>
</evidence>
<gene>
    <name evidence="2" type="ORF">GCM10009751_13070</name>
</gene>
<proteinExistence type="predicted"/>
<reference evidence="2 3" key="1">
    <citation type="journal article" date="2019" name="Int. J. Syst. Evol. Microbiol.">
        <title>The Global Catalogue of Microorganisms (GCM) 10K type strain sequencing project: providing services to taxonomists for standard genome sequencing and annotation.</title>
        <authorList>
            <consortium name="The Broad Institute Genomics Platform"/>
            <consortium name="The Broad Institute Genome Sequencing Center for Infectious Disease"/>
            <person name="Wu L."/>
            <person name="Ma J."/>
        </authorList>
    </citation>
    <scope>NUCLEOTIDE SEQUENCE [LARGE SCALE GENOMIC DNA]</scope>
    <source>
        <strain evidence="2 3">JCM 14326</strain>
    </source>
</reference>
<name>A0ABN2N9N9_9MICO</name>
<feature type="region of interest" description="Disordered" evidence="1">
    <location>
        <begin position="826"/>
        <end position="848"/>
    </location>
</feature>
<accession>A0ABN2N9N9</accession>
<dbReference type="NCBIfam" id="TIGR02243">
    <property type="entry name" value="putative baseplate assembly protein"/>
    <property type="match status" value="1"/>
</dbReference>
<evidence type="ECO:0000313" key="3">
    <source>
        <dbReference type="Proteomes" id="UP001501094"/>
    </source>
</evidence>
<dbReference type="EMBL" id="BAAANL010000002">
    <property type="protein sequence ID" value="GAA1857113.1"/>
    <property type="molecule type" value="Genomic_DNA"/>
</dbReference>